<dbReference type="InterPro" id="IPR036390">
    <property type="entry name" value="WH_DNA-bd_sf"/>
</dbReference>
<dbReference type="InterPro" id="IPR052362">
    <property type="entry name" value="HTH-GbsR_regulator"/>
</dbReference>
<organism evidence="5 6">
    <name type="scientific">Herbiconiux ginsengi</name>
    <dbReference type="NCBI Taxonomy" id="381665"/>
    <lineage>
        <taxon>Bacteria</taxon>
        <taxon>Bacillati</taxon>
        <taxon>Actinomycetota</taxon>
        <taxon>Actinomycetes</taxon>
        <taxon>Micrococcales</taxon>
        <taxon>Microbacteriaceae</taxon>
        <taxon>Herbiconiux</taxon>
    </lineage>
</organism>
<sequence length="160" mass="17039">MAVEKSAATLTAAGFPKMPARLLMTLLVAQPGGLTAAELAQSLGVSAAAVSGGVRYLQTLGAVHRIAQHGSRRDRYELVEDTWFTASLKNSPLYGTLAGLAEAVHDALGDPGSEAAVRVQDMVDFYRFLEVRMPQLLEEWEGQRAAGGTRRAASEAELGR</sequence>
<proteinExistence type="predicted"/>
<reference evidence="5 6" key="1">
    <citation type="submission" date="2016-10" db="EMBL/GenBank/DDBJ databases">
        <authorList>
            <person name="de Groot N.N."/>
        </authorList>
    </citation>
    <scope>NUCLEOTIDE SEQUENCE [LARGE SCALE GENOMIC DNA]</scope>
    <source>
        <strain evidence="5 6">CGMCC 4.3491</strain>
    </source>
</reference>
<dbReference type="Proteomes" id="UP000198891">
    <property type="component" value="Unassembled WGS sequence"/>
</dbReference>
<evidence type="ECO:0000259" key="4">
    <source>
        <dbReference type="Pfam" id="PF12802"/>
    </source>
</evidence>
<dbReference type="SUPFAM" id="SSF46785">
    <property type="entry name" value="Winged helix' DNA-binding domain"/>
    <property type="match status" value="1"/>
</dbReference>
<evidence type="ECO:0000256" key="3">
    <source>
        <dbReference type="ARBA" id="ARBA00023163"/>
    </source>
</evidence>
<dbReference type="InterPro" id="IPR000835">
    <property type="entry name" value="HTH_MarR-typ"/>
</dbReference>
<keyword evidence="6" id="KW-1185">Reference proteome</keyword>
<gene>
    <name evidence="5" type="ORF">SAMN05216554_0558</name>
</gene>
<dbReference type="PANTHER" id="PTHR38465:SF2">
    <property type="entry name" value="HTH-TYPE TRANSCRIPTIONAL REGULATOR MMPR5"/>
    <property type="match status" value="1"/>
</dbReference>
<evidence type="ECO:0000256" key="1">
    <source>
        <dbReference type="ARBA" id="ARBA00023015"/>
    </source>
</evidence>
<dbReference type="GO" id="GO:0003677">
    <property type="term" value="F:DNA binding"/>
    <property type="evidence" value="ECO:0007669"/>
    <property type="project" value="UniProtKB-KW"/>
</dbReference>
<dbReference type="Pfam" id="PF12802">
    <property type="entry name" value="MarR_2"/>
    <property type="match status" value="1"/>
</dbReference>
<dbReference type="GO" id="GO:0003700">
    <property type="term" value="F:DNA-binding transcription factor activity"/>
    <property type="evidence" value="ECO:0007669"/>
    <property type="project" value="InterPro"/>
</dbReference>
<keyword evidence="3" id="KW-0804">Transcription</keyword>
<name>A0A1H3KGX5_9MICO</name>
<dbReference type="Gene3D" id="1.10.287.160">
    <property type="entry name" value="HR1 repeat"/>
    <property type="match status" value="1"/>
</dbReference>
<dbReference type="AlphaFoldDB" id="A0A1H3KGX5"/>
<evidence type="ECO:0000256" key="2">
    <source>
        <dbReference type="ARBA" id="ARBA00023125"/>
    </source>
</evidence>
<keyword evidence="1" id="KW-0805">Transcription regulation</keyword>
<evidence type="ECO:0000313" key="6">
    <source>
        <dbReference type="Proteomes" id="UP000198891"/>
    </source>
</evidence>
<accession>A0A1H3KGX5</accession>
<dbReference type="InterPro" id="IPR036388">
    <property type="entry name" value="WH-like_DNA-bd_sf"/>
</dbReference>
<dbReference type="Gene3D" id="1.10.10.10">
    <property type="entry name" value="Winged helix-like DNA-binding domain superfamily/Winged helix DNA-binding domain"/>
    <property type="match status" value="1"/>
</dbReference>
<dbReference type="PANTHER" id="PTHR38465">
    <property type="entry name" value="HTH-TYPE TRANSCRIPTIONAL REGULATOR MJ1563-RELATED"/>
    <property type="match status" value="1"/>
</dbReference>
<keyword evidence="2 5" id="KW-0238">DNA-binding</keyword>
<dbReference type="EMBL" id="FNPZ01000001">
    <property type="protein sequence ID" value="SDY51462.1"/>
    <property type="molecule type" value="Genomic_DNA"/>
</dbReference>
<evidence type="ECO:0000313" key="5">
    <source>
        <dbReference type="EMBL" id="SDY51462.1"/>
    </source>
</evidence>
<dbReference type="STRING" id="381665.SAMN05216554_0558"/>
<protein>
    <submittedName>
        <fullName evidence="5">DNA-binding transcriptional regulator GbsR, MarR family</fullName>
    </submittedName>
</protein>
<feature type="domain" description="HTH marR-type" evidence="4">
    <location>
        <begin position="14"/>
        <end position="73"/>
    </location>
</feature>